<dbReference type="Pfam" id="PF03466">
    <property type="entry name" value="LysR_substrate"/>
    <property type="match status" value="1"/>
</dbReference>
<feature type="domain" description="HTH lysR-type" evidence="5">
    <location>
        <begin position="1"/>
        <end position="58"/>
    </location>
</feature>
<accession>A0A6N7YR24</accession>
<evidence type="ECO:0000256" key="4">
    <source>
        <dbReference type="ARBA" id="ARBA00023163"/>
    </source>
</evidence>
<keyword evidence="2" id="KW-0805">Transcription regulation</keyword>
<evidence type="ECO:0000313" key="7">
    <source>
        <dbReference type="Proteomes" id="UP000440096"/>
    </source>
</evidence>
<dbReference type="Pfam" id="PF00126">
    <property type="entry name" value="HTH_1"/>
    <property type="match status" value="1"/>
</dbReference>
<comment type="caution">
    <text evidence="6">The sequence shown here is derived from an EMBL/GenBank/DDBJ whole genome shotgun (WGS) entry which is preliminary data.</text>
</comment>
<dbReference type="GO" id="GO:0003700">
    <property type="term" value="F:DNA-binding transcription factor activity"/>
    <property type="evidence" value="ECO:0007669"/>
    <property type="project" value="InterPro"/>
</dbReference>
<dbReference type="CDD" id="cd05466">
    <property type="entry name" value="PBP2_LTTR_substrate"/>
    <property type="match status" value="1"/>
</dbReference>
<dbReference type="RefSeq" id="WP_154756562.1">
    <property type="nucleotide sequence ID" value="NZ_WMBA01000011.1"/>
</dbReference>
<dbReference type="OrthoDB" id="4131546at2"/>
<dbReference type="InterPro" id="IPR050950">
    <property type="entry name" value="HTH-type_LysR_regulators"/>
</dbReference>
<evidence type="ECO:0000256" key="3">
    <source>
        <dbReference type="ARBA" id="ARBA00023125"/>
    </source>
</evidence>
<dbReference type="GO" id="GO:0003677">
    <property type="term" value="F:DNA binding"/>
    <property type="evidence" value="ECO:0007669"/>
    <property type="project" value="UniProtKB-KW"/>
</dbReference>
<comment type="similarity">
    <text evidence="1">Belongs to the LysR transcriptional regulatory family.</text>
</comment>
<dbReference type="InterPro" id="IPR000847">
    <property type="entry name" value="LysR_HTH_N"/>
</dbReference>
<evidence type="ECO:0000256" key="1">
    <source>
        <dbReference type="ARBA" id="ARBA00009437"/>
    </source>
</evidence>
<protein>
    <submittedName>
        <fullName evidence="6">LysR family transcriptional regulator</fullName>
    </submittedName>
</protein>
<gene>
    <name evidence="6" type="ORF">GKO32_10175</name>
</gene>
<dbReference type="PANTHER" id="PTHR30419:SF8">
    <property type="entry name" value="NITROGEN ASSIMILATION TRANSCRIPTIONAL ACTIVATOR-RELATED"/>
    <property type="match status" value="1"/>
</dbReference>
<dbReference type="PANTHER" id="PTHR30419">
    <property type="entry name" value="HTH-TYPE TRANSCRIPTIONAL REGULATOR YBHD"/>
    <property type="match status" value="1"/>
</dbReference>
<dbReference type="InterPro" id="IPR036388">
    <property type="entry name" value="WH-like_DNA-bd_sf"/>
</dbReference>
<dbReference type="GO" id="GO:0005829">
    <property type="term" value="C:cytosol"/>
    <property type="evidence" value="ECO:0007669"/>
    <property type="project" value="TreeGrafter"/>
</dbReference>
<dbReference type="InterPro" id="IPR036390">
    <property type="entry name" value="WH_DNA-bd_sf"/>
</dbReference>
<keyword evidence="4" id="KW-0804">Transcription</keyword>
<reference evidence="6 7" key="1">
    <citation type="submission" date="2019-11" db="EMBL/GenBank/DDBJ databases">
        <title>Draft genome of Amycolatopsis RM579.</title>
        <authorList>
            <person name="Duangmal K."/>
            <person name="Mingma R."/>
        </authorList>
    </citation>
    <scope>NUCLEOTIDE SEQUENCE [LARGE SCALE GENOMIC DNA]</scope>
    <source>
        <strain evidence="6 7">RM579</strain>
    </source>
</reference>
<sequence>MEIAHLELLRELADRGSVTEVARVTGKTTSAVSQQLRLLQRDVGAVLVERSGRGVRLTDAGLALARAGTRVAVAVAEAEAEWQRYRRTATGTVRLAMFHSAGEILIPGLLARMTGYPAIDLITDEHEAGEKEFAPLTADFDIVIAHCADDGVEPERSRLNVLHLLREPVDVAVPLSHPLATREHVSAAEVIDEPWIAFPEKFSLGRILTAMATQAGRPANVLVRSTHLPLIEKLVAQGRGVALLPRHSSGERAPGRFALLPLTGVRAGRCLEALSRPDRAARQAVRLVRDALLAEAREVGKSSVSAA</sequence>
<organism evidence="6 7">
    <name type="scientific">Amycolatopsis pithecellobii</name>
    <dbReference type="NCBI Taxonomy" id="664692"/>
    <lineage>
        <taxon>Bacteria</taxon>
        <taxon>Bacillati</taxon>
        <taxon>Actinomycetota</taxon>
        <taxon>Actinomycetes</taxon>
        <taxon>Pseudonocardiales</taxon>
        <taxon>Pseudonocardiaceae</taxon>
        <taxon>Amycolatopsis</taxon>
    </lineage>
</organism>
<evidence type="ECO:0000256" key="2">
    <source>
        <dbReference type="ARBA" id="ARBA00023015"/>
    </source>
</evidence>
<name>A0A6N7YR24_9PSEU</name>
<dbReference type="AlphaFoldDB" id="A0A6N7YR24"/>
<dbReference type="Proteomes" id="UP000440096">
    <property type="component" value="Unassembled WGS sequence"/>
</dbReference>
<dbReference type="Gene3D" id="3.40.190.10">
    <property type="entry name" value="Periplasmic binding protein-like II"/>
    <property type="match status" value="2"/>
</dbReference>
<dbReference type="EMBL" id="WMBA01000011">
    <property type="protein sequence ID" value="MTD54338.1"/>
    <property type="molecule type" value="Genomic_DNA"/>
</dbReference>
<proteinExistence type="inferred from homology"/>
<dbReference type="InterPro" id="IPR005119">
    <property type="entry name" value="LysR_subst-bd"/>
</dbReference>
<keyword evidence="3" id="KW-0238">DNA-binding</keyword>
<dbReference type="PROSITE" id="PS50931">
    <property type="entry name" value="HTH_LYSR"/>
    <property type="match status" value="1"/>
</dbReference>
<evidence type="ECO:0000313" key="6">
    <source>
        <dbReference type="EMBL" id="MTD54338.1"/>
    </source>
</evidence>
<dbReference type="Gene3D" id="1.10.10.10">
    <property type="entry name" value="Winged helix-like DNA-binding domain superfamily/Winged helix DNA-binding domain"/>
    <property type="match status" value="1"/>
</dbReference>
<keyword evidence="7" id="KW-1185">Reference proteome</keyword>
<dbReference type="SUPFAM" id="SSF53850">
    <property type="entry name" value="Periplasmic binding protein-like II"/>
    <property type="match status" value="1"/>
</dbReference>
<dbReference type="SUPFAM" id="SSF46785">
    <property type="entry name" value="Winged helix' DNA-binding domain"/>
    <property type="match status" value="1"/>
</dbReference>
<evidence type="ECO:0000259" key="5">
    <source>
        <dbReference type="PROSITE" id="PS50931"/>
    </source>
</evidence>